<comment type="similarity">
    <text evidence="1">Belongs to the glycosyltransferase 2 family.</text>
</comment>
<dbReference type="EMBL" id="QYTW02000006">
    <property type="protein sequence ID" value="RST60066.1"/>
    <property type="molecule type" value="Genomic_DNA"/>
</dbReference>
<dbReference type="RefSeq" id="WP_120119028.1">
    <property type="nucleotide sequence ID" value="NZ_BORI01000014.1"/>
</dbReference>
<evidence type="ECO:0000313" key="4">
    <source>
        <dbReference type="EMBL" id="RST60066.1"/>
    </source>
</evidence>
<feature type="domain" description="Glycosyltransferase 2-like" evidence="2">
    <location>
        <begin position="5"/>
        <end position="166"/>
    </location>
</feature>
<gene>
    <name evidence="4" type="ORF">D5F11_008350</name>
    <name evidence="3" type="ORF">J6TS1_32660</name>
</gene>
<dbReference type="CDD" id="cd00761">
    <property type="entry name" value="Glyco_tranf_GTA_type"/>
    <property type="match status" value="1"/>
</dbReference>
<evidence type="ECO:0000256" key="1">
    <source>
        <dbReference type="ARBA" id="ARBA00006739"/>
    </source>
</evidence>
<evidence type="ECO:0000313" key="3">
    <source>
        <dbReference type="EMBL" id="GIN97396.1"/>
    </source>
</evidence>
<dbReference type="Pfam" id="PF00535">
    <property type="entry name" value="Glycos_transf_2"/>
    <property type="match status" value="1"/>
</dbReference>
<dbReference type="Gene3D" id="3.90.550.10">
    <property type="entry name" value="Spore Coat Polysaccharide Biosynthesis Protein SpsA, Chain A"/>
    <property type="match status" value="1"/>
</dbReference>
<keyword evidence="4" id="KW-0808">Transferase</keyword>
<protein>
    <submittedName>
        <fullName evidence="4">Glycosyltransferase family 2 protein</fullName>
    </submittedName>
</protein>
<dbReference type="Proteomes" id="UP000680670">
    <property type="component" value="Unassembled WGS sequence"/>
</dbReference>
<reference evidence="3 6" key="2">
    <citation type="submission" date="2021-03" db="EMBL/GenBank/DDBJ databases">
        <title>Antimicrobial resistance genes in bacteria isolated from Japanese honey, and their potential for conferring macrolide and lincosamide resistance in the American foulbrood pathogen Paenibacillus larvae.</title>
        <authorList>
            <person name="Okamoto M."/>
            <person name="Kumagai M."/>
            <person name="Kanamori H."/>
            <person name="Takamatsu D."/>
        </authorList>
    </citation>
    <scope>NUCLEOTIDE SEQUENCE [LARGE SCALE GENOMIC DNA]</scope>
    <source>
        <strain evidence="3 6">J6TS1</strain>
    </source>
</reference>
<dbReference type="EMBL" id="BORJ01000009">
    <property type="protein sequence ID" value="GIN97396.1"/>
    <property type="molecule type" value="Genomic_DNA"/>
</dbReference>
<dbReference type="GO" id="GO:0008417">
    <property type="term" value="F:fucosyltransferase activity"/>
    <property type="evidence" value="ECO:0007669"/>
    <property type="project" value="TreeGrafter"/>
</dbReference>
<dbReference type="OrthoDB" id="9815829at2"/>
<evidence type="ECO:0000313" key="5">
    <source>
        <dbReference type="Proteomes" id="UP000287296"/>
    </source>
</evidence>
<sequence>MAAVTIGIPFYNNEETLKYAIQSVINQTYVDWHLYLINDGSTDRSLEIARQFESSKIKIIDDGENKGLISRLNQLIDISESEYFVRMDADDIMVPERIERQISLLEARPEIDLAGASAYIINNNNSVTGIRIASIRGGGPSGILKNGLFIHPTVTGRTRWFKKYKYKEGFYRAEDLELWCRSSETSNFAIIKEPLLFYRDSSLMNLAKYKESSKTVRKIIKLYANSSKQKVILLFKENFKISVYTILDLLRFTKVANRRRNSSIDQLQAEKALAVLRSSIN</sequence>
<reference evidence="4 5" key="1">
    <citation type="submission" date="2018-12" db="EMBL/GenBank/DDBJ databases">
        <authorList>
            <person name="Sun L."/>
            <person name="Chen Z."/>
        </authorList>
    </citation>
    <scope>NUCLEOTIDE SEQUENCE [LARGE SCALE GENOMIC DNA]</scope>
    <source>
        <strain evidence="4 5">LMG 29736</strain>
    </source>
</reference>
<proteinExistence type="inferred from homology"/>
<dbReference type="PANTHER" id="PTHR22916">
    <property type="entry name" value="GLYCOSYLTRANSFERASE"/>
    <property type="match status" value="1"/>
</dbReference>
<dbReference type="Proteomes" id="UP000287296">
    <property type="component" value="Unassembled WGS sequence"/>
</dbReference>
<dbReference type="SUPFAM" id="SSF53448">
    <property type="entry name" value="Nucleotide-diphospho-sugar transferases"/>
    <property type="match status" value="1"/>
</dbReference>
<comment type="caution">
    <text evidence="4">The sequence shown here is derived from an EMBL/GenBank/DDBJ whole genome shotgun (WGS) entry which is preliminary data.</text>
</comment>
<dbReference type="PANTHER" id="PTHR22916:SF69">
    <property type="entry name" value="BIFUNCTIONAL GLYCOSYLTRANSFERASE PGTA"/>
    <property type="match status" value="1"/>
</dbReference>
<dbReference type="AlphaFoldDB" id="A0A429X9L7"/>
<dbReference type="InterPro" id="IPR001173">
    <property type="entry name" value="Glyco_trans_2-like"/>
</dbReference>
<keyword evidence="6" id="KW-1185">Reference proteome</keyword>
<organism evidence="4 5">
    <name type="scientific">Siminovitchia terrae</name>
    <name type="common">Bacillus terrae</name>
    <dbReference type="NCBI Taxonomy" id="1914933"/>
    <lineage>
        <taxon>Bacteria</taxon>
        <taxon>Bacillati</taxon>
        <taxon>Bacillota</taxon>
        <taxon>Bacilli</taxon>
        <taxon>Bacillales</taxon>
        <taxon>Bacillaceae</taxon>
        <taxon>Siminovitchia</taxon>
    </lineage>
</organism>
<accession>A0A429X9L7</accession>
<dbReference type="InterPro" id="IPR029044">
    <property type="entry name" value="Nucleotide-diphossugar_trans"/>
</dbReference>
<evidence type="ECO:0000313" key="6">
    <source>
        <dbReference type="Proteomes" id="UP000680670"/>
    </source>
</evidence>
<name>A0A429X9L7_SIMTE</name>
<evidence type="ECO:0000259" key="2">
    <source>
        <dbReference type="Pfam" id="PF00535"/>
    </source>
</evidence>